<dbReference type="EMBL" id="LSTR01000078">
    <property type="protein sequence ID" value="OAH39573.1"/>
    <property type="molecule type" value="Genomic_DNA"/>
</dbReference>
<feature type="domain" description="Reverse transcriptase" evidence="2">
    <location>
        <begin position="78"/>
        <end position="319"/>
    </location>
</feature>
<keyword evidence="3" id="KW-0808">Transferase</keyword>
<proteinExistence type="inferred from homology"/>
<dbReference type="CDD" id="cd01651">
    <property type="entry name" value="RT_G2_intron"/>
    <property type="match status" value="1"/>
</dbReference>
<dbReference type="GO" id="GO:0003964">
    <property type="term" value="F:RNA-directed DNA polymerase activity"/>
    <property type="evidence" value="ECO:0007669"/>
    <property type="project" value="UniProtKB-KW"/>
</dbReference>
<dbReference type="InterPro" id="IPR043502">
    <property type="entry name" value="DNA/RNA_pol_sf"/>
</dbReference>
<evidence type="ECO:0000313" key="4">
    <source>
        <dbReference type="Proteomes" id="UP000077262"/>
    </source>
</evidence>
<dbReference type="Proteomes" id="UP000077262">
    <property type="component" value="Unassembled WGS sequence"/>
</dbReference>
<accession>A0A177JEH9</accession>
<keyword evidence="3" id="KW-0548">Nucleotidyltransferase</keyword>
<keyword evidence="3" id="KW-0695">RNA-directed DNA polymerase</keyword>
<dbReference type="Pfam" id="PF00078">
    <property type="entry name" value="RVT_1"/>
    <property type="match status" value="1"/>
</dbReference>
<evidence type="ECO:0000259" key="2">
    <source>
        <dbReference type="PROSITE" id="PS50878"/>
    </source>
</evidence>
<protein>
    <submittedName>
        <fullName evidence="3">Group II intron reverse transcriptase/maturase</fullName>
    </submittedName>
</protein>
<sequence>MGNLSTPKSVQKLQKALHAKAKAEAGYRFYALYDKISRDDILAHAYAQCRSNKGAPGVDGQDFADIEEYGAERWLAELALALREETYQPEPIRRVYIPKANGKLRPLGISTVRDRVCMTAAMLVLEPIFEADLPPEIYAYRAGRNAQQAVVEVEEQLFRGRPDVVDADLADYFGTIPHLELMKSVSRRIVDPRVLHLIKSWLECAVEETDDRGRKKRTTQARDQRLGIPQGSPISPLLANIYMRRFVLGWRKLGLGKRLGSRLITYADDLVILCEKGKAEAALDHMRGLMEKLKLTVNEDKTRICKVPDETFDFLGYTFGRMYSAKTGKAYMGHRPSKKSIQRVVATIHELTDRARTWQDTTYLVAKMNRVLRGWANYFSVGTTSRAYRAIDSYTAVRLRRWLRAKYKTRRRREGAYHTPELYERFGLVRLADLAAARRG</sequence>
<name>A0A177JEH9_SPHYA</name>
<comment type="caution">
    <text evidence="3">The sequence shown here is derived from an EMBL/GenBank/DDBJ whole genome shotgun (WGS) entry which is preliminary data.</text>
</comment>
<evidence type="ECO:0000313" key="3">
    <source>
        <dbReference type="EMBL" id="OAH39573.1"/>
    </source>
</evidence>
<dbReference type="InterPro" id="IPR051083">
    <property type="entry name" value="GrpII_Intron_Splice-Mob/Def"/>
</dbReference>
<dbReference type="PROSITE" id="PS50878">
    <property type="entry name" value="RT_POL"/>
    <property type="match status" value="1"/>
</dbReference>
<dbReference type="OrthoDB" id="9793236at2"/>
<gene>
    <name evidence="3" type="ORF">AX777_24875</name>
</gene>
<dbReference type="InterPro" id="IPR013597">
    <property type="entry name" value="Mat_intron_G2"/>
</dbReference>
<organism evidence="3 4">
    <name type="scientific">Sphingobium yanoikuyae</name>
    <name type="common">Sphingomonas yanoikuyae</name>
    <dbReference type="NCBI Taxonomy" id="13690"/>
    <lineage>
        <taxon>Bacteria</taxon>
        <taxon>Pseudomonadati</taxon>
        <taxon>Pseudomonadota</taxon>
        <taxon>Alphaproteobacteria</taxon>
        <taxon>Sphingomonadales</taxon>
        <taxon>Sphingomonadaceae</taxon>
        <taxon>Sphingobium</taxon>
    </lineage>
</organism>
<dbReference type="PANTHER" id="PTHR34047:SF8">
    <property type="entry name" value="PROTEIN YKFC"/>
    <property type="match status" value="1"/>
</dbReference>
<dbReference type="PANTHER" id="PTHR34047">
    <property type="entry name" value="NUCLEAR INTRON MATURASE 1, MITOCHONDRIAL-RELATED"/>
    <property type="match status" value="1"/>
</dbReference>
<dbReference type="InterPro" id="IPR000477">
    <property type="entry name" value="RT_dom"/>
</dbReference>
<dbReference type="InterPro" id="IPR030931">
    <property type="entry name" value="Group_II_RT_mat"/>
</dbReference>
<dbReference type="AlphaFoldDB" id="A0A177JEH9"/>
<dbReference type="Pfam" id="PF08388">
    <property type="entry name" value="GIIM"/>
    <property type="match status" value="1"/>
</dbReference>
<comment type="similarity">
    <text evidence="1">Belongs to the bacterial reverse transcriptase family.</text>
</comment>
<evidence type="ECO:0000256" key="1">
    <source>
        <dbReference type="ARBA" id="ARBA00034120"/>
    </source>
</evidence>
<dbReference type="NCBIfam" id="TIGR04416">
    <property type="entry name" value="group_II_RT_mat"/>
    <property type="match status" value="1"/>
</dbReference>
<dbReference type="SUPFAM" id="SSF56672">
    <property type="entry name" value="DNA/RNA polymerases"/>
    <property type="match status" value="1"/>
</dbReference>
<reference evidence="3 4" key="1">
    <citation type="submission" date="2016-02" db="EMBL/GenBank/DDBJ databases">
        <authorList>
            <person name="Wen L."/>
            <person name="He K."/>
            <person name="Yang H."/>
        </authorList>
    </citation>
    <scope>NUCLEOTIDE SEQUENCE [LARGE SCALE GENOMIC DNA]</scope>
    <source>
        <strain evidence="3 4">CD09_2</strain>
    </source>
</reference>